<comment type="similarity">
    <text evidence="5">Belongs to the Crl family.</text>
</comment>
<evidence type="ECO:0000256" key="3">
    <source>
        <dbReference type="ARBA" id="ARBA00023159"/>
    </source>
</evidence>
<keyword evidence="7" id="KW-1185">Reference proteome</keyword>
<evidence type="ECO:0000313" key="6">
    <source>
        <dbReference type="EMBL" id="KWU00750.1"/>
    </source>
</evidence>
<dbReference type="InterPro" id="IPR009986">
    <property type="entry name" value="Tscrpt_reg_Crl"/>
</dbReference>
<dbReference type="EMBL" id="LMXU01000021">
    <property type="protein sequence ID" value="KWU00750.1"/>
    <property type="molecule type" value="Genomic_DNA"/>
</dbReference>
<name>A0A109D8W5_9VIBR</name>
<keyword evidence="4 5" id="KW-0804">Transcription</keyword>
<dbReference type="GO" id="GO:0045893">
    <property type="term" value="P:positive regulation of DNA-templated transcription"/>
    <property type="evidence" value="ECO:0007669"/>
    <property type="project" value="UniProtKB-UniRule"/>
</dbReference>
<evidence type="ECO:0000313" key="7">
    <source>
        <dbReference type="Proteomes" id="UP000057389"/>
    </source>
</evidence>
<evidence type="ECO:0000256" key="4">
    <source>
        <dbReference type="ARBA" id="ARBA00023163"/>
    </source>
</evidence>
<sequence>MSEVTQQPTHYRLLNVLKAIGPYLREPQSKEGHYIFDCLSVCVNDKKSPEEREFWGWWLELDKSEEGYSAKYNIGKYNTDGNWDSLPLPKKAVTEVSRTQEAFHKKLVDELQTKFEISVQFDEESVEFI</sequence>
<protein>
    <recommendedName>
        <fullName evidence="5">Sigma factor-binding protein Crl</fullName>
    </recommendedName>
</protein>
<dbReference type="NCBIfam" id="NF008217">
    <property type="entry name" value="PRK10984.1"/>
    <property type="match status" value="1"/>
</dbReference>
<accession>A0A109D8W5</accession>
<reference evidence="6 7" key="1">
    <citation type="submission" date="2015-11" db="EMBL/GenBank/DDBJ databases">
        <title>Draft WGS of Vibrio toranzoniae.</title>
        <authorList>
            <person name="Lasa A."/>
            <person name="Romalde J.L."/>
        </authorList>
    </citation>
    <scope>NUCLEOTIDE SEQUENCE [LARGE SCALE GENOMIC DNA]</scope>
    <source>
        <strain evidence="6 7">Vb 10.8</strain>
    </source>
</reference>
<dbReference type="Proteomes" id="UP000057389">
    <property type="component" value="Unassembled WGS sequence"/>
</dbReference>
<comment type="caution">
    <text evidence="6">The sequence shown here is derived from an EMBL/GenBank/DDBJ whole genome shotgun (WGS) entry which is preliminary data.</text>
</comment>
<dbReference type="OrthoDB" id="6428303at2"/>
<keyword evidence="2 5" id="KW-0805">Transcription regulation</keyword>
<evidence type="ECO:0000256" key="1">
    <source>
        <dbReference type="ARBA" id="ARBA00022490"/>
    </source>
</evidence>
<dbReference type="InterPro" id="IPR038208">
    <property type="entry name" value="Tscrpt_reg_Crl_sf"/>
</dbReference>
<comment type="subcellular location">
    <subcellularLocation>
        <location evidence="5">Cytoplasm</location>
    </subcellularLocation>
</comment>
<feature type="region of interest" description="Essential for activity" evidence="5">
    <location>
        <begin position="100"/>
        <end position="123"/>
    </location>
</feature>
<evidence type="ECO:0000256" key="2">
    <source>
        <dbReference type="ARBA" id="ARBA00023015"/>
    </source>
</evidence>
<keyword evidence="1 5" id="KW-0963">Cytoplasm</keyword>
<dbReference type="GeneID" id="300177666"/>
<dbReference type="RefSeq" id="WP_060468374.1">
    <property type="nucleotide sequence ID" value="NZ_AP025514.1"/>
</dbReference>
<proteinExistence type="inferred from homology"/>
<dbReference type="GO" id="GO:0005737">
    <property type="term" value="C:cytoplasm"/>
    <property type="evidence" value="ECO:0007669"/>
    <property type="project" value="UniProtKB-SubCell"/>
</dbReference>
<dbReference type="Gene3D" id="3.30.310.230">
    <property type="entry name" value="Sigma factor-binding protein Crl monomer"/>
    <property type="match status" value="1"/>
</dbReference>
<dbReference type="AlphaFoldDB" id="A0A109D8W5"/>
<gene>
    <name evidence="5" type="primary">crl</name>
    <name evidence="6" type="ORF">APQ14_09510</name>
</gene>
<dbReference type="HAMAP" id="MF_01178">
    <property type="entry name" value="Crl"/>
    <property type="match status" value="1"/>
</dbReference>
<dbReference type="Pfam" id="PF07417">
    <property type="entry name" value="Crl"/>
    <property type="match status" value="1"/>
</dbReference>
<evidence type="ECO:0000256" key="5">
    <source>
        <dbReference type="HAMAP-Rule" id="MF_01178"/>
    </source>
</evidence>
<keyword evidence="3 5" id="KW-0010">Activator</keyword>
<comment type="function">
    <text evidence="5">Binds to the sigma-S subunit of RNA polymerase, activating expression of sigma-S-regulated genes. Stimulates RNA polymerase holoenzyme formation and may bind to several other sigma factors, such as sigma-70 and sigma-32.</text>
</comment>
<organism evidence="6 7">
    <name type="scientific">Vibrio toranzoniae</name>
    <dbReference type="NCBI Taxonomy" id="1194427"/>
    <lineage>
        <taxon>Bacteria</taxon>
        <taxon>Pseudomonadati</taxon>
        <taxon>Pseudomonadota</taxon>
        <taxon>Gammaproteobacteria</taxon>
        <taxon>Vibrionales</taxon>
        <taxon>Vibrionaceae</taxon>
        <taxon>Vibrio</taxon>
    </lineage>
</organism>